<keyword evidence="6" id="KW-1185">Reference proteome</keyword>
<sequence>MTDTTHSPARSKPPTLAEDLLLLLFQPESGTIAGETTLYYVLGAAVLAEMALGEHVEATTERNGTVTVVARERNRPSNELFHSAWEYVSERPRAVQATLAAIGPTLRRPVLERLIARGDVREEKRKALGLFTITALIDGGTKRRADLMKDVRAVLVEDAAPTPRVAALAALLWGSGALPQFHPEIPWNSAVIARAEELGRGNFGAAAAGEAVTRTMTAIVINSVIVATTAPRPQ</sequence>
<dbReference type="GO" id="GO:0012505">
    <property type="term" value="C:endomembrane system"/>
    <property type="evidence" value="ECO:0007669"/>
    <property type="project" value="UniProtKB-ARBA"/>
</dbReference>
<organism evidence="5 6">
    <name type="scientific">Mycolicibacterium arabiense</name>
    <dbReference type="NCBI Taxonomy" id="1286181"/>
    <lineage>
        <taxon>Bacteria</taxon>
        <taxon>Bacillati</taxon>
        <taxon>Actinomycetota</taxon>
        <taxon>Actinomycetes</taxon>
        <taxon>Mycobacteriales</taxon>
        <taxon>Mycobacteriaceae</taxon>
        <taxon>Mycolicibacterium</taxon>
    </lineage>
</organism>
<evidence type="ECO:0000256" key="2">
    <source>
        <dbReference type="ARBA" id="ARBA00023034"/>
    </source>
</evidence>
<dbReference type="RefSeq" id="WP_198339302.1">
    <property type="nucleotide sequence ID" value="NZ_AP022593.1"/>
</dbReference>
<gene>
    <name evidence="5" type="ORF">MARA_39010</name>
</gene>
<keyword evidence="2" id="KW-0333">Golgi apparatus</keyword>
<keyword evidence="3" id="KW-0446">Lipid-binding</keyword>
<name>A0A7I7S135_9MYCO</name>
<dbReference type="GO" id="GO:0005737">
    <property type="term" value="C:cytoplasm"/>
    <property type="evidence" value="ECO:0007669"/>
    <property type="project" value="UniProtKB-ARBA"/>
</dbReference>
<geneLocation type="plasmid" evidence="6">
    <name>pjcm18538 dna</name>
</geneLocation>
<evidence type="ECO:0000256" key="4">
    <source>
        <dbReference type="ARBA" id="ARBA00023136"/>
    </source>
</evidence>
<dbReference type="AlphaFoldDB" id="A0A7I7S135"/>
<evidence type="ECO:0000313" key="6">
    <source>
        <dbReference type="Proteomes" id="UP000467428"/>
    </source>
</evidence>
<evidence type="ECO:0000313" key="5">
    <source>
        <dbReference type="EMBL" id="BBY50433.1"/>
    </source>
</evidence>
<dbReference type="EMBL" id="AP022593">
    <property type="protein sequence ID" value="BBY50433.1"/>
    <property type="molecule type" value="Genomic_DNA"/>
</dbReference>
<dbReference type="Proteomes" id="UP000467428">
    <property type="component" value="Chromosome"/>
</dbReference>
<evidence type="ECO:0000256" key="1">
    <source>
        <dbReference type="ARBA" id="ARBA00004255"/>
    </source>
</evidence>
<proteinExistence type="predicted"/>
<protein>
    <recommendedName>
        <fullName evidence="7">GPP34 family phosphoprotein</fullName>
    </recommendedName>
</protein>
<comment type="subcellular location">
    <subcellularLocation>
        <location evidence="1">Golgi apparatus membrane</location>
        <topology evidence="1">Peripheral membrane protein</topology>
        <orientation evidence="1">Cytoplasmic side</orientation>
    </subcellularLocation>
</comment>
<evidence type="ECO:0000256" key="3">
    <source>
        <dbReference type="ARBA" id="ARBA00023121"/>
    </source>
</evidence>
<dbReference type="InterPro" id="IPR038261">
    <property type="entry name" value="GPP34-like_sf"/>
</dbReference>
<reference evidence="5 6" key="1">
    <citation type="journal article" date="2019" name="Emerg. Microbes Infect.">
        <title>Comprehensive subspecies identification of 175 nontuberculous mycobacteria species based on 7547 genomic profiles.</title>
        <authorList>
            <person name="Matsumoto Y."/>
            <person name="Kinjo T."/>
            <person name="Motooka D."/>
            <person name="Nabeya D."/>
            <person name="Jung N."/>
            <person name="Uechi K."/>
            <person name="Horii T."/>
            <person name="Iida T."/>
            <person name="Fujita J."/>
            <person name="Nakamura S."/>
        </authorList>
    </citation>
    <scope>NUCLEOTIDE SEQUENCE [LARGE SCALE GENOMIC DNA]</scope>
    <source>
        <strain evidence="5 6">JCM 18538</strain>
    </source>
</reference>
<dbReference type="Gene3D" id="1.10.3630.10">
    <property type="entry name" value="yeast vps74-n-term truncation variant domain like"/>
    <property type="match status" value="1"/>
</dbReference>
<evidence type="ECO:0008006" key="7">
    <source>
        <dbReference type="Google" id="ProtNLM"/>
    </source>
</evidence>
<dbReference type="InterPro" id="IPR008628">
    <property type="entry name" value="GPP34-like"/>
</dbReference>
<keyword evidence="4" id="KW-0472">Membrane</keyword>
<accession>A0A7I7S135</accession>
<dbReference type="Pfam" id="PF05719">
    <property type="entry name" value="GPP34"/>
    <property type="match status" value="1"/>
</dbReference>
<dbReference type="KEGG" id="marz:MARA_39010"/>
<dbReference type="GO" id="GO:0070273">
    <property type="term" value="F:phosphatidylinositol-4-phosphate binding"/>
    <property type="evidence" value="ECO:0007669"/>
    <property type="project" value="InterPro"/>
</dbReference>